<sequence>MLGQGTFMPFRFSILRMFHLLRVAHATTDSWPKAGRRASPQFASFPSAVVRYCHYNDDSFPRKYVAFVPRAAHRPPHTRAWTVLVPRSSSSVMCRPYMDDGG</sequence>
<reference evidence="2 3" key="1">
    <citation type="submission" date="2020-07" db="EMBL/GenBank/DDBJ databases">
        <title>Comparative genomics of pyrophilous fungi reveals a link between fire events and developmental genes.</title>
        <authorList>
            <consortium name="DOE Joint Genome Institute"/>
            <person name="Steindorff A.S."/>
            <person name="Carver A."/>
            <person name="Calhoun S."/>
            <person name="Stillman K."/>
            <person name="Liu H."/>
            <person name="Lipzen A."/>
            <person name="Pangilinan J."/>
            <person name="Labutti K."/>
            <person name="Bruns T.D."/>
            <person name="Grigoriev I.V."/>
        </authorList>
    </citation>
    <scope>NUCLEOTIDE SEQUENCE [LARGE SCALE GENOMIC DNA]</scope>
    <source>
        <strain evidence="2 3">CBS 144469</strain>
    </source>
</reference>
<protein>
    <recommendedName>
        <fullName evidence="4">Secreted protein</fullName>
    </recommendedName>
</protein>
<feature type="chain" id="PRO_5034112368" description="Secreted protein" evidence="1">
    <location>
        <begin position="27"/>
        <end position="102"/>
    </location>
</feature>
<dbReference type="AlphaFoldDB" id="A0A8H6LVU9"/>
<comment type="caution">
    <text evidence="2">The sequence shown here is derived from an EMBL/GenBank/DDBJ whole genome shotgun (WGS) entry which is preliminary data.</text>
</comment>
<keyword evidence="1" id="KW-0732">Signal</keyword>
<evidence type="ECO:0000313" key="3">
    <source>
        <dbReference type="Proteomes" id="UP000521943"/>
    </source>
</evidence>
<evidence type="ECO:0000313" key="2">
    <source>
        <dbReference type="EMBL" id="KAF6744560.1"/>
    </source>
</evidence>
<name>A0A8H6LVU9_9AGAR</name>
<organism evidence="2 3">
    <name type="scientific">Ephemerocybe angulata</name>
    <dbReference type="NCBI Taxonomy" id="980116"/>
    <lineage>
        <taxon>Eukaryota</taxon>
        <taxon>Fungi</taxon>
        <taxon>Dikarya</taxon>
        <taxon>Basidiomycota</taxon>
        <taxon>Agaricomycotina</taxon>
        <taxon>Agaricomycetes</taxon>
        <taxon>Agaricomycetidae</taxon>
        <taxon>Agaricales</taxon>
        <taxon>Agaricineae</taxon>
        <taxon>Psathyrellaceae</taxon>
        <taxon>Ephemerocybe</taxon>
    </lineage>
</organism>
<evidence type="ECO:0000256" key="1">
    <source>
        <dbReference type="SAM" id="SignalP"/>
    </source>
</evidence>
<proteinExistence type="predicted"/>
<evidence type="ECO:0008006" key="4">
    <source>
        <dbReference type="Google" id="ProtNLM"/>
    </source>
</evidence>
<dbReference type="EMBL" id="JACGCI010000118">
    <property type="protein sequence ID" value="KAF6744560.1"/>
    <property type="molecule type" value="Genomic_DNA"/>
</dbReference>
<dbReference type="Proteomes" id="UP000521943">
    <property type="component" value="Unassembled WGS sequence"/>
</dbReference>
<feature type="signal peptide" evidence="1">
    <location>
        <begin position="1"/>
        <end position="26"/>
    </location>
</feature>
<gene>
    <name evidence="2" type="ORF">DFP72DRAFT_68774</name>
</gene>
<accession>A0A8H6LVU9</accession>
<keyword evidence="3" id="KW-1185">Reference proteome</keyword>